<dbReference type="OrthoDB" id="1910697at2759"/>
<reference evidence="2 3" key="1">
    <citation type="submission" date="2019-05" db="EMBL/GenBank/DDBJ databases">
        <title>Mikania micrantha, genome provides insights into the molecular mechanism of rapid growth.</title>
        <authorList>
            <person name="Liu B."/>
        </authorList>
    </citation>
    <scope>NUCLEOTIDE SEQUENCE [LARGE SCALE GENOMIC DNA]</scope>
    <source>
        <strain evidence="2">NLD-2019</strain>
        <tissue evidence="2">Leaf</tissue>
    </source>
</reference>
<feature type="compositionally biased region" description="Low complexity" evidence="1">
    <location>
        <begin position="204"/>
        <end position="236"/>
    </location>
</feature>
<proteinExistence type="predicted"/>
<dbReference type="PANTHER" id="PTHR36748">
    <property type="entry name" value="MENTAL RETARDATION GTPASE ACTIVATING PROTEIN"/>
    <property type="match status" value="1"/>
</dbReference>
<accession>A0A5N6MKD5</accession>
<sequence>MLMETQYSSNSQRKQDQDLKEWGVKARMISRDNTMSRRFSTSRITSFRDEASKSFRSNFTVSSTASSPGYSLKEEIDPSTYSFTNALKALQLRSINTWEYLPDGFALNSKWNEAERYICNPLSGEVPMECLSSKTLMNGRSFRNITNRMTMSAPLIHHSSRIQPQKLANIHPIQDEHEAKENKIDGSLLMMMMMKRDVGIQSIVSESSPSPTSTPSIQERSIKFDLSLDSSTSSSKSESESESKSKLEFKEEDVGGGEETKEDDDEDEMKRYGCMCKQRSGCLSFKNLWPRKNNLS</sequence>
<keyword evidence="3" id="KW-1185">Reference proteome</keyword>
<dbReference type="AlphaFoldDB" id="A0A5N6MKD5"/>
<dbReference type="EMBL" id="SZYD01000015">
    <property type="protein sequence ID" value="KAD3640791.1"/>
    <property type="molecule type" value="Genomic_DNA"/>
</dbReference>
<dbReference type="PANTHER" id="PTHR36748:SF3">
    <property type="entry name" value="MENTAL RETARDATION GTPASE ACTIVATING PROTEIN"/>
    <property type="match status" value="1"/>
</dbReference>
<comment type="caution">
    <text evidence="2">The sequence shown here is derived from an EMBL/GenBank/DDBJ whole genome shotgun (WGS) entry which is preliminary data.</text>
</comment>
<evidence type="ECO:0000313" key="2">
    <source>
        <dbReference type="EMBL" id="KAD3640791.1"/>
    </source>
</evidence>
<feature type="compositionally biased region" description="Basic and acidic residues" evidence="1">
    <location>
        <begin position="237"/>
        <end position="253"/>
    </location>
</feature>
<gene>
    <name evidence="2" type="ORF">E3N88_30014</name>
</gene>
<dbReference type="Proteomes" id="UP000326396">
    <property type="component" value="Linkage Group LG5"/>
</dbReference>
<protein>
    <submittedName>
        <fullName evidence="2">Uncharacterized protein</fullName>
    </submittedName>
</protein>
<feature type="region of interest" description="Disordered" evidence="1">
    <location>
        <begin position="204"/>
        <end position="268"/>
    </location>
</feature>
<feature type="compositionally biased region" description="Acidic residues" evidence="1">
    <location>
        <begin position="254"/>
        <end position="267"/>
    </location>
</feature>
<evidence type="ECO:0000256" key="1">
    <source>
        <dbReference type="SAM" id="MobiDB-lite"/>
    </source>
</evidence>
<organism evidence="2 3">
    <name type="scientific">Mikania micrantha</name>
    <name type="common">bitter vine</name>
    <dbReference type="NCBI Taxonomy" id="192012"/>
    <lineage>
        <taxon>Eukaryota</taxon>
        <taxon>Viridiplantae</taxon>
        <taxon>Streptophyta</taxon>
        <taxon>Embryophyta</taxon>
        <taxon>Tracheophyta</taxon>
        <taxon>Spermatophyta</taxon>
        <taxon>Magnoliopsida</taxon>
        <taxon>eudicotyledons</taxon>
        <taxon>Gunneridae</taxon>
        <taxon>Pentapetalae</taxon>
        <taxon>asterids</taxon>
        <taxon>campanulids</taxon>
        <taxon>Asterales</taxon>
        <taxon>Asteraceae</taxon>
        <taxon>Asteroideae</taxon>
        <taxon>Heliantheae alliance</taxon>
        <taxon>Eupatorieae</taxon>
        <taxon>Mikania</taxon>
    </lineage>
</organism>
<name>A0A5N6MKD5_9ASTR</name>
<evidence type="ECO:0000313" key="3">
    <source>
        <dbReference type="Proteomes" id="UP000326396"/>
    </source>
</evidence>